<dbReference type="EMBL" id="CM027680">
    <property type="protein sequence ID" value="KAG0546518.1"/>
    <property type="molecule type" value="Genomic_DNA"/>
</dbReference>
<keyword evidence="1" id="KW-0472">Membrane</keyword>
<reference evidence="2" key="2">
    <citation type="submission" date="2020-10" db="EMBL/GenBank/DDBJ databases">
        <authorList>
            <person name="Cooper E.A."/>
            <person name="Brenton Z.W."/>
            <person name="Flinn B.S."/>
            <person name="Jenkins J."/>
            <person name="Shu S."/>
            <person name="Flowers D."/>
            <person name="Luo F."/>
            <person name="Wang Y."/>
            <person name="Xia P."/>
            <person name="Barry K."/>
            <person name="Daum C."/>
            <person name="Lipzen A."/>
            <person name="Yoshinaga Y."/>
            <person name="Schmutz J."/>
            <person name="Saski C."/>
            <person name="Vermerris W."/>
            <person name="Kresovich S."/>
        </authorList>
    </citation>
    <scope>NUCLEOTIDE SEQUENCE</scope>
</reference>
<evidence type="ECO:0000313" key="3">
    <source>
        <dbReference type="Proteomes" id="UP000807115"/>
    </source>
</evidence>
<reference evidence="2" key="1">
    <citation type="journal article" date="2019" name="BMC Genomics">
        <title>A new reference genome for Sorghum bicolor reveals high levels of sequence similarity between sweet and grain genotypes: implications for the genetics of sugar metabolism.</title>
        <authorList>
            <person name="Cooper E.A."/>
            <person name="Brenton Z.W."/>
            <person name="Flinn B.S."/>
            <person name="Jenkins J."/>
            <person name="Shu S."/>
            <person name="Flowers D."/>
            <person name="Luo F."/>
            <person name="Wang Y."/>
            <person name="Xia P."/>
            <person name="Barry K."/>
            <person name="Daum C."/>
            <person name="Lipzen A."/>
            <person name="Yoshinaga Y."/>
            <person name="Schmutz J."/>
            <person name="Saski C."/>
            <person name="Vermerris W."/>
            <person name="Kresovich S."/>
        </authorList>
    </citation>
    <scope>NUCLEOTIDE SEQUENCE</scope>
</reference>
<protein>
    <submittedName>
        <fullName evidence="2">Uncharacterized protein</fullName>
    </submittedName>
</protein>
<accession>A0A921RU40</accession>
<keyword evidence="1" id="KW-0812">Transmembrane</keyword>
<feature type="transmembrane region" description="Helical" evidence="1">
    <location>
        <begin position="42"/>
        <end position="61"/>
    </location>
</feature>
<dbReference type="AlphaFoldDB" id="A0A921RU40"/>
<comment type="caution">
    <text evidence="2">The sequence shown here is derived from an EMBL/GenBank/DDBJ whole genome shotgun (WGS) entry which is preliminary data.</text>
</comment>
<proteinExistence type="predicted"/>
<dbReference type="Proteomes" id="UP000807115">
    <property type="component" value="Chromosome 1"/>
</dbReference>
<name>A0A921RU40_SORBI</name>
<evidence type="ECO:0000256" key="1">
    <source>
        <dbReference type="SAM" id="Phobius"/>
    </source>
</evidence>
<organism evidence="2 3">
    <name type="scientific">Sorghum bicolor</name>
    <name type="common">Sorghum</name>
    <name type="synonym">Sorghum vulgare</name>
    <dbReference type="NCBI Taxonomy" id="4558"/>
    <lineage>
        <taxon>Eukaryota</taxon>
        <taxon>Viridiplantae</taxon>
        <taxon>Streptophyta</taxon>
        <taxon>Embryophyta</taxon>
        <taxon>Tracheophyta</taxon>
        <taxon>Spermatophyta</taxon>
        <taxon>Magnoliopsida</taxon>
        <taxon>Liliopsida</taxon>
        <taxon>Poales</taxon>
        <taxon>Poaceae</taxon>
        <taxon>PACMAD clade</taxon>
        <taxon>Panicoideae</taxon>
        <taxon>Andropogonodae</taxon>
        <taxon>Andropogoneae</taxon>
        <taxon>Sorghinae</taxon>
        <taxon>Sorghum</taxon>
    </lineage>
</organism>
<sequence length="65" mass="7868">MFPKLAEGFLKDPEAVVQPFIKIYKFYVEPFILPFLAYYTHFWTYVARGLTMVLHILYNLYKQLM</sequence>
<keyword evidence="1" id="KW-1133">Transmembrane helix</keyword>
<gene>
    <name evidence="2" type="ORF">BDA96_01G001200</name>
</gene>
<evidence type="ECO:0000313" key="2">
    <source>
        <dbReference type="EMBL" id="KAG0546518.1"/>
    </source>
</evidence>